<sequence length="365" mass="42107">MSQKLTLKDRILTLVSGVPPMPELTESELAEQPRGITIRFRPEVRKFLDHQSEHLGCSIQDLVSMTMTSIMKASEQPLASDLEIVCTRFRQLFELHGVSTFDIPDLFGDGKLSRSSLLDDRLLVDSLSDEMLKDICNKFNVQLDWLKGNSDQPIPYSGHYQFYKNIGYVAYQLARYTLKSERPRVLFIIKHENAFQIEEEMAEAAKDDSSDKEIPIGVVIERNLRFGDRSVRVYDVLKSERWNYKKCRVQLKTLMLFCQKTGISFDGVRLTSANFSQLFHSERFPVEILQNANTTHAWFPDALLWDNEERNPEYGELATVFECYSKGGYEASARYLHIHEKAVKTPWKLKDVDAYIDGSLHQETT</sequence>
<name>A0A0F4NFI2_9VIBR</name>
<organism evidence="1 2">
    <name type="scientific">Vibrio galatheae</name>
    <dbReference type="NCBI Taxonomy" id="579748"/>
    <lineage>
        <taxon>Bacteria</taxon>
        <taxon>Pseudomonadati</taxon>
        <taxon>Pseudomonadota</taxon>
        <taxon>Gammaproteobacteria</taxon>
        <taxon>Vibrionales</taxon>
        <taxon>Vibrionaceae</taxon>
        <taxon>Vibrio</taxon>
    </lineage>
</organism>
<keyword evidence="2" id="KW-1185">Reference proteome</keyword>
<protein>
    <submittedName>
        <fullName evidence="1">Uncharacterized protein</fullName>
    </submittedName>
</protein>
<dbReference type="Proteomes" id="UP000033673">
    <property type="component" value="Unassembled WGS sequence"/>
</dbReference>
<dbReference type="AlphaFoldDB" id="A0A0F4NFI2"/>
<comment type="caution">
    <text evidence="1">The sequence shown here is derived from an EMBL/GenBank/DDBJ whole genome shotgun (WGS) entry which is preliminary data.</text>
</comment>
<accession>A0A0F4NFI2</accession>
<evidence type="ECO:0000313" key="2">
    <source>
        <dbReference type="Proteomes" id="UP000033673"/>
    </source>
</evidence>
<dbReference type="PATRIC" id="fig|579748.3.peg.3592"/>
<reference evidence="1 2" key="1">
    <citation type="journal article" date="2015" name="BMC Genomics">
        <title>Genome mining reveals unlocked bioactive potential of marine Gram-negative bacteria.</title>
        <authorList>
            <person name="Machado H."/>
            <person name="Sonnenschein E.C."/>
            <person name="Melchiorsen J."/>
            <person name="Gram L."/>
        </authorList>
    </citation>
    <scope>NUCLEOTIDE SEQUENCE [LARGE SCALE GENOMIC DNA]</scope>
    <source>
        <strain evidence="1 2">S2757</strain>
    </source>
</reference>
<proteinExistence type="predicted"/>
<gene>
    <name evidence="1" type="ORF">TW81_17400</name>
</gene>
<dbReference type="OrthoDB" id="7057732at2"/>
<dbReference type="EMBL" id="JXXV01000034">
    <property type="protein sequence ID" value="KJY81608.1"/>
    <property type="molecule type" value="Genomic_DNA"/>
</dbReference>
<evidence type="ECO:0000313" key="1">
    <source>
        <dbReference type="EMBL" id="KJY81608.1"/>
    </source>
</evidence>